<organism evidence="1 2">
    <name type="scientific">Panagrolaimus sp. PS1159</name>
    <dbReference type="NCBI Taxonomy" id="55785"/>
    <lineage>
        <taxon>Eukaryota</taxon>
        <taxon>Metazoa</taxon>
        <taxon>Ecdysozoa</taxon>
        <taxon>Nematoda</taxon>
        <taxon>Chromadorea</taxon>
        <taxon>Rhabditida</taxon>
        <taxon>Tylenchina</taxon>
        <taxon>Panagrolaimomorpha</taxon>
        <taxon>Panagrolaimoidea</taxon>
        <taxon>Panagrolaimidae</taxon>
        <taxon>Panagrolaimus</taxon>
    </lineage>
</organism>
<sequence>MDTLEYQRTVLRPLVEELEKLYPTPSPKESSPDLPIMAIEVGNKFYILNQKTQELNEASLLTTTEDDPKQKYVLKPSLFPTTEDDSKQKYVLKRCVASTEEEKEEAAKLECVLKIIIGKHEYHVYDKQYLKIFKNL</sequence>
<accession>A0AC35FJV6</accession>
<dbReference type="WBParaSite" id="PS1159_v2.g18252.t1">
    <property type="protein sequence ID" value="PS1159_v2.g18252.t1"/>
    <property type="gene ID" value="PS1159_v2.g18252"/>
</dbReference>
<evidence type="ECO:0000313" key="1">
    <source>
        <dbReference type="Proteomes" id="UP000887580"/>
    </source>
</evidence>
<evidence type="ECO:0000313" key="2">
    <source>
        <dbReference type="WBParaSite" id="PS1159_v2.g18252.t1"/>
    </source>
</evidence>
<name>A0AC35FJV6_9BILA</name>
<protein>
    <submittedName>
        <fullName evidence="2">Uncharacterized protein</fullName>
    </submittedName>
</protein>
<dbReference type="Proteomes" id="UP000887580">
    <property type="component" value="Unplaced"/>
</dbReference>
<proteinExistence type="predicted"/>
<reference evidence="2" key="1">
    <citation type="submission" date="2022-11" db="UniProtKB">
        <authorList>
            <consortium name="WormBaseParasite"/>
        </authorList>
    </citation>
    <scope>IDENTIFICATION</scope>
</reference>